<comment type="similarity">
    <text evidence="3 10">Belongs to the type IA topoisomerase family.</text>
</comment>
<evidence type="ECO:0000259" key="11">
    <source>
        <dbReference type="PROSITE" id="PS50880"/>
    </source>
</evidence>
<dbReference type="InterPro" id="IPR013824">
    <property type="entry name" value="Topo_IA_cen_sub1"/>
</dbReference>
<dbReference type="GO" id="GO:0006281">
    <property type="term" value="P:DNA repair"/>
    <property type="evidence" value="ECO:0007669"/>
    <property type="project" value="TreeGrafter"/>
</dbReference>
<dbReference type="GO" id="GO:0006310">
    <property type="term" value="P:DNA recombination"/>
    <property type="evidence" value="ECO:0007669"/>
    <property type="project" value="TreeGrafter"/>
</dbReference>
<dbReference type="InterPro" id="IPR003601">
    <property type="entry name" value="Topo_IA_2"/>
</dbReference>
<dbReference type="InterPro" id="IPR003602">
    <property type="entry name" value="Topo_IA_DNA-bd_dom"/>
</dbReference>
<dbReference type="PROSITE" id="PS52039">
    <property type="entry name" value="TOPO_IA_2"/>
    <property type="match status" value="1"/>
</dbReference>
<dbReference type="Gene3D" id="2.70.20.10">
    <property type="entry name" value="Topoisomerase I, domain 3"/>
    <property type="match status" value="1"/>
</dbReference>
<evidence type="ECO:0000256" key="10">
    <source>
        <dbReference type="RuleBase" id="RU362092"/>
    </source>
</evidence>
<dbReference type="SUPFAM" id="SSF56712">
    <property type="entry name" value="Prokaryotic type I DNA topoisomerase"/>
    <property type="match status" value="1"/>
</dbReference>
<comment type="cofactor">
    <cofactor evidence="2">
        <name>Mg(2+)</name>
        <dbReference type="ChEBI" id="CHEBI:18420"/>
    </cofactor>
</comment>
<dbReference type="Gene3D" id="1.10.290.10">
    <property type="entry name" value="Topoisomerase I, domain 4"/>
    <property type="match status" value="1"/>
</dbReference>
<evidence type="ECO:0000256" key="3">
    <source>
        <dbReference type="ARBA" id="ARBA00009446"/>
    </source>
</evidence>
<evidence type="ECO:0000256" key="8">
    <source>
        <dbReference type="ARBA" id="ARBA00023125"/>
    </source>
</evidence>
<keyword evidence="5" id="KW-0479">Metal-binding</keyword>
<feature type="domain" description="Toprim" evidence="11">
    <location>
        <begin position="33"/>
        <end position="194"/>
    </location>
</feature>
<dbReference type="GO" id="GO:0003677">
    <property type="term" value="F:DNA binding"/>
    <property type="evidence" value="ECO:0007669"/>
    <property type="project" value="UniProtKB-KW"/>
</dbReference>
<keyword evidence="14" id="KW-1185">Reference proteome</keyword>
<dbReference type="SMART" id="SM00436">
    <property type="entry name" value="TOP1Bc"/>
    <property type="match status" value="1"/>
</dbReference>
<dbReference type="Pfam" id="PF01751">
    <property type="entry name" value="Toprim"/>
    <property type="match status" value="1"/>
</dbReference>
<evidence type="ECO:0000259" key="12">
    <source>
        <dbReference type="PROSITE" id="PS52039"/>
    </source>
</evidence>
<dbReference type="OrthoDB" id="430051at2759"/>
<dbReference type="InterPro" id="IPR000380">
    <property type="entry name" value="Topo_IA"/>
</dbReference>
<dbReference type="InterPro" id="IPR006171">
    <property type="entry name" value="TOPRIM_dom"/>
</dbReference>
<dbReference type="SMART" id="SM00493">
    <property type="entry name" value="TOPRIM"/>
    <property type="match status" value="1"/>
</dbReference>
<dbReference type="GO" id="GO:0005634">
    <property type="term" value="C:nucleus"/>
    <property type="evidence" value="ECO:0007669"/>
    <property type="project" value="TreeGrafter"/>
</dbReference>
<dbReference type="GO" id="GO:0046872">
    <property type="term" value="F:metal ion binding"/>
    <property type="evidence" value="ECO:0007669"/>
    <property type="project" value="UniProtKB-KW"/>
</dbReference>
<keyword evidence="8 10" id="KW-0238">DNA-binding</keyword>
<dbReference type="PRINTS" id="PR00417">
    <property type="entry name" value="PRTPISMRASEI"/>
</dbReference>
<dbReference type="AlphaFoldDB" id="A0A1E5R3A4"/>
<comment type="function">
    <text evidence="10">Introduces a single-strand break via transesterification at a target site in duplex DNA. Releases the supercoiling and torsional tension of DNA introduced during the DNA replication and transcription by transiently cleaving and rejoining one strand of the DNA duplex. The scissile phosphodiester is attacked by the catalytic tyrosine of the enzyme, resulting in the formation of a DNA-(5'-phosphotyrosyl)-enzyme intermediate and the expulsion of a 3'-OH DNA strand.</text>
</comment>
<evidence type="ECO:0000256" key="7">
    <source>
        <dbReference type="ARBA" id="ARBA00023029"/>
    </source>
</evidence>
<dbReference type="InterPro" id="IPR013825">
    <property type="entry name" value="Topo_IA_cen_sub2"/>
</dbReference>
<dbReference type="Proteomes" id="UP000095605">
    <property type="component" value="Unassembled WGS sequence"/>
</dbReference>
<evidence type="ECO:0000256" key="4">
    <source>
        <dbReference type="ARBA" id="ARBA00012891"/>
    </source>
</evidence>
<keyword evidence="6" id="KW-0862">Zinc</keyword>
<dbReference type="InterPro" id="IPR023406">
    <property type="entry name" value="Topo_IA_AS"/>
</dbReference>
<dbReference type="InterPro" id="IPR023405">
    <property type="entry name" value="Topo_IA_core_domain"/>
</dbReference>
<evidence type="ECO:0000256" key="9">
    <source>
        <dbReference type="ARBA" id="ARBA00023235"/>
    </source>
</evidence>
<dbReference type="GO" id="GO:0003917">
    <property type="term" value="F:DNA topoisomerase type I (single strand cut, ATP-independent) activity"/>
    <property type="evidence" value="ECO:0007669"/>
    <property type="project" value="UniProtKB-EC"/>
</dbReference>
<dbReference type="FunFam" id="1.10.290.10:FF:000003">
    <property type="entry name" value="DNA topoisomerase"/>
    <property type="match status" value="1"/>
</dbReference>
<keyword evidence="7 10" id="KW-0799">Topoisomerase</keyword>
<proteinExistence type="inferred from homology"/>
<name>A0A1E5R3A4_9ASCO</name>
<dbReference type="InterPro" id="IPR013497">
    <property type="entry name" value="Topo_IA_cen"/>
</dbReference>
<dbReference type="InterPro" id="IPR013826">
    <property type="entry name" value="Topo_IA_cen_sub3"/>
</dbReference>
<evidence type="ECO:0000256" key="1">
    <source>
        <dbReference type="ARBA" id="ARBA00000213"/>
    </source>
</evidence>
<dbReference type="GO" id="GO:0006265">
    <property type="term" value="P:DNA topological change"/>
    <property type="evidence" value="ECO:0007669"/>
    <property type="project" value="InterPro"/>
</dbReference>
<evidence type="ECO:0000313" key="13">
    <source>
        <dbReference type="EMBL" id="OEJ81379.1"/>
    </source>
</evidence>
<dbReference type="Gene3D" id="3.40.50.140">
    <property type="match status" value="1"/>
</dbReference>
<dbReference type="PROSITE" id="PS50880">
    <property type="entry name" value="TOPRIM"/>
    <property type="match status" value="1"/>
</dbReference>
<reference evidence="14" key="1">
    <citation type="journal article" date="2016" name="Genome Announc.">
        <title>Genome sequences of three species of Hanseniaspora isolated from spontaneous wine fermentations.</title>
        <authorList>
            <person name="Sternes P.R."/>
            <person name="Lee D."/>
            <person name="Kutyna D.R."/>
            <person name="Borneman A.R."/>
        </authorList>
    </citation>
    <scope>NUCLEOTIDE SEQUENCE [LARGE SCALE GENOMIC DNA]</scope>
    <source>
        <strain evidence="14">AWRI3578</strain>
    </source>
</reference>
<organism evidence="13 14">
    <name type="scientific">Hanseniaspora opuntiae</name>
    <dbReference type="NCBI Taxonomy" id="211096"/>
    <lineage>
        <taxon>Eukaryota</taxon>
        <taxon>Fungi</taxon>
        <taxon>Dikarya</taxon>
        <taxon>Ascomycota</taxon>
        <taxon>Saccharomycotina</taxon>
        <taxon>Saccharomycetes</taxon>
        <taxon>Saccharomycodales</taxon>
        <taxon>Saccharomycodaceae</taxon>
        <taxon>Hanseniaspora</taxon>
    </lineage>
</organism>
<feature type="domain" description="Topo IA-type catalytic" evidence="12">
    <location>
        <begin position="234"/>
        <end position="682"/>
    </location>
</feature>
<accession>A0A1E5R3A4</accession>
<dbReference type="CDD" id="cd00186">
    <property type="entry name" value="TOP1Ac"/>
    <property type="match status" value="1"/>
</dbReference>
<dbReference type="PROSITE" id="PS00396">
    <property type="entry name" value="TOPO_IA_1"/>
    <property type="match status" value="1"/>
</dbReference>
<evidence type="ECO:0000313" key="14">
    <source>
        <dbReference type="Proteomes" id="UP000095605"/>
    </source>
</evidence>
<dbReference type="EMBL" id="LPNL01000009">
    <property type="protein sequence ID" value="OEJ81379.1"/>
    <property type="molecule type" value="Genomic_DNA"/>
</dbReference>
<dbReference type="GO" id="GO:0031422">
    <property type="term" value="C:RecQ family helicase-topoisomerase III complex"/>
    <property type="evidence" value="ECO:0007669"/>
    <property type="project" value="TreeGrafter"/>
</dbReference>
<dbReference type="EC" id="5.6.2.1" evidence="4 10"/>
<evidence type="ECO:0000256" key="5">
    <source>
        <dbReference type="ARBA" id="ARBA00022723"/>
    </source>
</evidence>
<comment type="caution">
    <text evidence="13">The sequence shown here is derived from an EMBL/GenBank/DDBJ whole genome shotgun (WGS) entry which is preliminary data.</text>
</comment>
<dbReference type="SMART" id="SM00437">
    <property type="entry name" value="TOP1Ac"/>
    <property type="match status" value="1"/>
</dbReference>
<protein>
    <recommendedName>
        <fullName evidence="4 10">DNA topoisomerase</fullName>
        <ecNumber evidence="4 10">5.6.2.1</ecNumber>
    </recommendedName>
</protein>
<dbReference type="PANTHER" id="PTHR11390:SF21">
    <property type="entry name" value="DNA TOPOISOMERASE 3-ALPHA"/>
    <property type="match status" value="1"/>
</dbReference>
<evidence type="ECO:0000256" key="2">
    <source>
        <dbReference type="ARBA" id="ARBA00001946"/>
    </source>
</evidence>
<comment type="catalytic activity">
    <reaction evidence="1 10">
        <text>ATP-independent breakage of single-stranded DNA, followed by passage and rejoining.</text>
        <dbReference type="EC" id="5.6.2.1"/>
    </reaction>
</comment>
<dbReference type="Pfam" id="PF01131">
    <property type="entry name" value="Topoisom_bac"/>
    <property type="match status" value="1"/>
</dbReference>
<sequence>MKRVAKSSKGQRMHGGKLRAAILKKAHQIYGKSEVFVAEKNSIAKSIANFLGDSVQTHSTSNTYVKNYKFMLRQTSMFNKYFSLSPRSTLDVNCTVTAVMGHLTSTDFENTNSIAKWCSDDQELQHLLSSVPIRTYVQGENNPQLASNIHSLCEKADHLIICTDCDTEGEYIGWEVLMAANYGLHFEKERDCSILKEALSNKVRFNSGNVWRMEFSNVEKNHLKKAVMNPKKLDPRKVEAVRTRIEFDLRTGSILTRYLTNHYRKTSYAEQAKNLLVSYGSCQFPALGFVVDRYDRITNFTPEEFYYIYIRTELAKNKVGWARPNLFDRFATSLIYENLINMESDYVSVSSVVKKHRLDYSPQPLTTVELQKECSRLFNFSAKETLKHAENLYQSGFISYPRTETNCYPPDFDFDNVINQLNNMPEYKPYCERIVNEGALFKKPRNGSKNDFAHLPIYPLLSVSQNVKNTWTTQKKHVYNFICVKFLASCCKDAVYNTCTVTLNWGKTSTQEGVDFVQKAEVLQEANYKEVMSLMFSKNQKKGKTTEVMNSKLAELKTGDKIKLLETGVGIGKTTPPPWLKEAGLITLMDINGIGTDATIGEHIETLKTRNYIKCEDKTKYLKPTALGISLIHGFQKMGLGPIITKPFFRSEMEQSLHKIICGELQGRDVLNQCMRSYGKVLKTTIQKGHILMSEAKVN</sequence>
<gene>
    <name evidence="13" type="ORF">AWRI3578_g3755</name>
</gene>
<keyword evidence="9 10" id="KW-0413">Isomerase</keyword>
<evidence type="ECO:0000256" key="6">
    <source>
        <dbReference type="ARBA" id="ARBA00022833"/>
    </source>
</evidence>
<dbReference type="PANTHER" id="PTHR11390">
    <property type="entry name" value="PROKARYOTIC DNA TOPOISOMERASE"/>
    <property type="match status" value="1"/>
</dbReference>
<dbReference type="Gene3D" id="1.10.460.10">
    <property type="entry name" value="Topoisomerase I, domain 2"/>
    <property type="match status" value="1"/>
</dbReference>